<organism evidence="2 3">
    <name type="scientific">Candidatus Phaeomarinibacter ectocarpi</name>
    <dbReference type="NCBI Taxonomy" id="1458461"/>
    <lineage>
        <taxon>Bacteria</taxon>
        <taxon>Pseudomonadati</taxon>
        <taxon>Pseudomonadota</taxon>
        <taxon>Alphaproteobacteria</taxon>
        <taxon>Hyphomicrobiales</taxon>
        <taxon>Parvibaculaceae</taxon>
        <taxon>Candidatus Phaeomarinibacter</taxon>
    </lineage>
</organism>
<feature type="transmembrane region" description="Helical" evidence="1">
    <location>
        <begin position="7"/>
        <end position="26"/>
    </location>
</feature>
<protein>
    <submittedName>
        <fullName evidence="2">Uncharacterized protein</fullName>
    </submittedName>
</protein>
<keyword evidence="1" id="KW-0472">Membrane</keyword>
<evidence type="ECO:0000313" key="2">
    <source>
        <dbReference type="EMBL" id="CDO61383.1"/>
    </source>
</evidence>
<keyword evidence="3" id="KW-1185">Reference proteome</keyword>
<dbReference type="Proteomes" id="UP000032160">
    <property type="component" value="Chromosome I"/>
</dbReference>
<keyword evidence="1" id="KW-0812">Transmembrane</keyword>
<accession>X5MBA5</accession>
<sequence>MISNRQYWLFMAVAALLIAALASYGIPQSSFALTAETAAKLAGGAGTLLILPAILVVPWRQVQLTKRSVTNTPLYAGTAVFAMMAFVALVGATISGG</sequence>
<dbReference type="HOGENOM" id="CLU_2341567_0_0_5"/>
<evidence type="ECO:0000256" key="1">
    <source>
        <dbReference type="SAM" id="Phobius"/>
    </source>
</evidence>
<dbReference type="EMBL" id="HG966617">
    <property type="protein sequence ID" value="CDO61383.1"/>
    <property type="molecule type" value="Genomic_DNA"/>
</dbReference>
<name>X5MBA5_9HYPH</name>
<gene>
    <name evidence="2" type="ORF">BN1012_Phect3171</name>
</gene>
<dbReference type="KEGG" id="pect:BN1012_Phect3171"/>
<reference evidence="2 3" key="1">
    <citation type="journal article" date="2014" name="Front. Genet.">
        <title>Genome and metabolic network of "Candidatus Phaeomarinobacter ectocarpi" Ec32, a new candidate genus of Alphaproteobacteria frequently associated with brown algae.</title>
        <authorList>
            <person name="Dittami S.M."/>
            <person name="Barbeyron T."/>
            <person name="Boyen C."/>
            <person name="Cambefort J."/>
            <person name="Collet G."/>
            <person name="Delage L."/>
            <person name="Gobet A."/>
            <person name="Groisillier A."/>
            <person name="Leblanc C."/>
            <person name="Michel G."/>
            <person name="Scornet D."/>
            <person name="Siegel A."/>
            <person name="Tapia J.E."/>
            <person name="Tonon T."/>
        </authorList>
    </citation>
    <scope>NUCLEOTIDE SEQUENCE [LARGE SCALE GENOMIC DNA]</scope>
    <source>
        <strain evidence="2 3">Ec32</strain>
    </source>
</reference>
<dbReference type="RefSeq" id="WP_043949190.1">
    <property type="nucleotide sequence ID" value="NZ_HG966617.1"/>
</dbReference>
<dbReference type="AlphaFoldDB" id="X5MBA5"/>
<evidence type="ECO:0000313" key="3">
    <source>
        <dbReference type="Proteomes" id="UP000032160"/>
    </source>
</evidence>
<proteinExistence type="predicted"/>
<feature type="transmembrane region" description="Helical" evidence="1">
    <location>
        <begin position="38"/>
        <end position="62"/>
    </location>
</feature>
<keyword evidence="1" id="KW-1133">Transmembrane helix</keyword>
<feature type="transmembrane region" description="Helical" evidence="1">
    <location>
        <begin position="74"/>
        <end position="94"/>
    </location>
</feature>